<dbReference type="Gene3D" id="3.40.50.300">
    <property type="entry name" value="P-loop containing nucleotide triphosphate hydrolases"/>
    <property type="match status" value="1"/>
</dbReference>
<dbReference type="InterPro" id="IPR027417">
    <property type="entry name" value="P-loop_NTPase"/>
</dbReference>
<evidence type="ECO:0000313" key="3">
    <source>
        <dbReference type="EMBL" id="VAW63219.1"/>
    </source>
</evidence>
<reference evidence="3" key="1">
    <citation type="submission" date="2018-06" db="EMBL/GenBank/DDBJ databases">
        <authorList>
            <person name="Zhirakovskaya E."/>
        </authorList>
    </citation>
    <scope>NUCLEOTIDE SEQUENCE</scope>
</reference>
<protein>
    <submittedName>
        <fullName evidence="3">General secretion pathway protein A</fullName>
    </submittedName>
</protein>
<dbReference type="EMBL" id="UOFH01000244">
    <property type="protein sequence ID" value="VAW63219.1"/>
    <property type="molecule type" value="Genomic_DNA"/>
</dbReference>
<dbReference type="InterPro" id="IPR003593">
    <property type="entry name" value="AAA+_ATPase"/>
</dbReference>
<dbReference type="GO" id="GO:0016887">
    <property type="term" value="F:ATP hydrolysis activity"/>
    <property type="evidence" value="ECO:0007669"/>
    <property type="project" value="InterPro"/>
</dbReference>
<evidence type="ECO:0000256" key="1">
    <source>
        <dbReference type="SAM" id="MobiDB-lite"/>
    </source>
</evidence>
<feature type="compositionally biased region" description="Low complexity" evidence="1">
    <location>
        <begin position="439"/>
        <end position="454"/>
    </location>
</feature>
<accession>A0A3B0XMU6</accession>
<dbReference type="PANTHER" id="PTHR35894">
    <property type="entry name" value="GENERAL SECRETION PATHWAY PROTEIN A-RELATED"/>
    <property type="match status" value="1"/>
</dbReference>
<dbReference type="InterPro" id="IPR052026">
    <property type="entry name" value="ExeA_AAA_ATPase_DNA-bind"/>
</dbReference>
<dbReference type="PANTHER" id="PTHR35894:SF1">
    <property type="entry name" value="PHOSPHORIBULOKINASE _ URIDINE KINASE FAMILY"/>
    <property type="match status" value="1"/>
</dbReference>
<dbReference type="CDD" id="cd00009">
    <property type="entry name" value="AAA"/>
    <property type="match status" value="1"/>
</dbReference>
<name>A0A3B0XMU6_9ZZZZ</name>
<gene>
    <name evidence="3" type="ORF">MNBD_GAMMA08-2491</name>
</gene>
<feature type="compositionally biased region" description="Basic and acidic residues" evidence="1">
    <location>
        <begin position="419"/>
        <end position="432"/>
    </location>
</feature>
<evidence type="ECO:0000259" key="2">
    <source>
        <dbReference type="SMART" id="SM00382"/>
    </source>
</evidence>
<dbReference type="InterPro" id="IPR049945">
    <property type="entry name" value="AAA_22"/>
</dbReference>
<dbReference type="AlphaFoldDB" id="A0A3B0XMU6"/>
<dbReference type="SUPFAM" id="SSF52540">
    <property type="entry name" value="P-loop containing nucleoside triphosphate hydrolases"/>
    <property type="match status" value="1"/>
</dbReference>
<organism evidence="3">
    <name type="scientific">hydrothermal vent metagenome</name>
    <dbReference type="NCBI Taxonomy" id="652676"/>
    <lineage>
        <taxon>unclassified sequences</taxon>
        <taxon>metagenomes</taxon>
        <taxon>ecological metagenomes</taxon>
    </lineage>
</organism>
<feature type="region of interest" description="Disordered" evidence="1">
    <location>
        <begin position="400"/>
        <end position="454"/>
    </location>
</feature>
<proteinExistence type="predicted"/>
<feature type="non-terminal residue" evidence="3">
    <location>
        <position position="454"/>
    </location>
</feature>
<feature type="domain" description="AAA+ ATPase" evidence="2">
    <location>
        <begin position="42"/>
        <end position="188"/>
    </location>
</feature>
<sequence length="454" mass="50404">MYESFYGLKEKPFTLLPDPDYLYLSPKHQRALTLLEYGMMNQAGFSVICGDTGAGKTTLIRRLLTELGDDTRVGLITNTHHSFGELLNWVLMAFGLDGDGKNKAQMHQMFIAFLIEQYALNKHMVLIVDEAQNMSADTLEELRMLSNINADKDQVLQVILAGQPALRETLRKPELMQFAQRIAVDYYLESLSAEETEGYIHHRLKVAGAEKPVFTDDACKAIYKYSRGTPRLINLLCDTSLVYGFAEQSETIGEQLVHDVVREQHSNSIIPTFNTDMIDSKTSQSQNQSNKTTVEKAIEKKSAQENKVSAAIEPAVKKTEKINVVAEQTQQASVANGLEKSVTVGRVESKSGVEKTINLRVSAETSKEKLESVKEDTNVTPIKIQSTDVEPTANKEKAIQNKALEKTSPAAVETNVSVEIKKNTDEKNKVEETVVQPQANTNENSAANVNEASM</sequence>
<dbReference type="SMART" id="SM00382">
    <property type="entry name" value="AAA"/>
    <property type="match status" value="1"/>
</dbReference>
<dbReference type="Pfam" id="PF13401">
    <property type="entry name" value="AAA_22"/>
    <property type="match status" value="1"/>
</dbReference>